<dbReference type="Pfam" id="PF00072">
    <property type="entry name" value="Response_reg"/>
    <property type="match status" value="1"/>
</dbReference>
<name>A0A4Q1CBG9_9BACT</name>
<feature type="modified residue" description="4-aspartylphosphate" evidence="2">
    <location>
        <position position="59"/>
    </location>
</feature>
<evidence type="ECO:0000259" key="3">
    <source>
        <dbReference type="PROSITE" id="PS50110"/>
    </source>
</evidence>
<feature type="domain" description="Response regulatory" evidence="3">
    <location>
        <begin position="11"/>
        <end position="126"/>
    </location>
</feature>
<dbReference type="InterPro" id="IPR000014">
    <property type="entry name" value="PAS"/>
</dbReference>
<sequence length="128" mass="13905">MAEAAPVSRPALLLVEDEAPLAAALSENLSMEYEVEIAGTVEEARLLLSTQKFALILSDHMLPGRAQGLDFLVEALQRQPEAKRILMTGYLNPDLIGRSVSLAQLSACLIKPVDIARLKQELRRALAG</sequence>
<evidence type="ECO:0000313" key="5">
    <source>
        <dbReference type="EMBL" id="RXK56457.1"/>
    </source>
</evidence>
<dbReference type="PROSITE" id="PS50110">
    <property type="entry name" value="RESPONSE_REGULATORY"/>
    <property type="match status" value="1"/>
</dbReference>
<dbReference type="Gene3D" id="3.40.50.2300">
    <property type="match status" value="1"/>
</dbReference>
<dbReference type="InterPro" id="IPR050595">
    <property type="entry name" value="Bact_response_regulator"/>
</dbReference>
<dbReference type="GO" id="GO:0000160">
    <property type="term" value="P:phosphorelay signal transduction system"/>
    <property type="evidence" value="ECO:0007669"/>
    <property type="project" value="InterPro"/>
</dbReference>
<accession>A0A4Q1CBG9</accession>
<gene>
    <name evidence="5" type="ORF">ESB00_11495</name>
</gene>
<protein>
    <submittedName>
        <fullName evidence="5">Response regulator</fullName>
    </submittedName>
</protein>
<dbReference type="PROSITE" id="PS50112">
    <property type="entry name" value="PAS"/>
    <property type="match status" value="1"/>
</dbReference>
<dbReference type="SUPFAM" id="SSF52172">
    <property type="entry name" value="CheY-like"/>
    <property type="match status" value="1"/>
</dbReference>
<comment type="caution">
    <text evidence="5">The sequence shown here is derived from an EMBL/GenBank/DDBJ whole genome shotgun (WGS) entry which is preliminary data.</text>
</comment>
<dbReference type="OrthoDB" id="9788446at2"/>
<evidence type="ECO:0000256" key="1">
    <source>
        <dbReference type="ARBA" id="ARBA00022553"/>
    </source>
</evidence>
<dbReference type="EMBL" id="SDHX01000001">
    <property type="protein sequence ID" value="RXK56457.1"/>
    <property type="molecule type" value="Genomic_DNA"/>
</dbReference>
<evidence type="ECO:0000256" key="2">
    <source>
        <dbReference type="PROSITE-ProRule" id="PRU00169"/>
    </source>
</evidence>
<proteinExistence type="predicted"/>
<dbReference type="Proteomes" id="UP000290218">
    <property type="component" value="Unassembled WGS sequence"/>
</dbReference>
<keyword evidence="1 2" id="KW-0597">Phosphoprotein</keyword>
<organism evidence="5 6">
    <name type="scientific">Oleiharenicola lentus</name>
    <dbReference type="NCBI Taxonomy" id="2508720"/>
    <lineage>
        <taxon>Bacteria</taxon>
        <taxon>Pseudomonadati</taxon>
        <taxon>Verrucomicrobiota</taxon>
        <taxon>Opitutia</taxon>
        <taxon>Opitutales</taxon>
        <taxon>Opitutaceae</taxon>
        <taxon>Oleiharenicola</taxon>
    </lineage>
</organism>
<dbReference type="AlphaFoldDB" id="A0A4Q1CBG9"/>
<reference evidence="5 6" key="1">
    <citation type="submission" date="2019-01" db="EMBL/GenBank/DDBJ databases">
        <title>Lacunisphaera sp. strain TWA-58.</title>
        <authorList>
            <person name="Chen W.-M."/>
        </authorList>
    </citation>
    <scope>NUCLEOTIDE SEQUENCE [LARGE SCALE GENOMIC DNA]</scope>
    <source>
        <strain evidence="5 6">TWA-58</strain>
    </source>
</reference>
<dbReference type="InterPro" id="IPR001789">
    <property type="entry name" value="Sig_transdc_resp-reg_receiver"/>
</dbReference>
<keyword evidence="6" id="KW-1185">Reference proteome</keyword>
<dbReference type="InterPro" id="IPR011006">
    <property type="entry name" value="CheY-like_superfamily"/>
</dbReference>
<dbReference type="PANTHER" id="PTHR44591">
    <property type="entry name" value="STRESS RESPONSE REGULATOR PROTEIN 1"/>
    <property type="match status" value="1"/>
</dbReference>
<dbReference type="RefSeq" id="WP_129047825.1">
    <property type="nucleotide sequence ID" value="NZ_SDHX01000001.1"/>
</dbReference>
<dbReference type="PANTHER" id="PTHR44591:SF19">
    <property type="entry name" value="TWO-COMPONENT RESPONSE REGULATOR-RELATED"/>
    <property type="match status" value="1"/>
</dbReference>
<dbReference type="SMART" id="SM00448">
    <property type="entry name" value="REC"/>
    <property type="match status" value="1"/>
</dbReference>
<evidence type="ECO:0000313" key="6">
    <source>
        <dbReference type="Proteomes" id="UP000290218"/>
    </source>
</evidence>
<feature type="domain" description="PAS" evidence="4">
    <location>
        <begin position="87"/>
        <end position="128"/>
    </location>
</feature>
<evidence type="ECO:0000259" key="4">
    <source>
        <dbReference type="PROSITE" id="PS50112"/>
    </source>
</evidence>